<dbReference type="InterPro" id="IPR036170">
    <property type="entry name" value="YezG-like_sf"/>
</dbReference>
<name>A0ABU7KPQ7_9ACTN</name>
<organism evidence="1 2">
    <name type="scientific">Nocardiopsis tropica</name>
    <dbReference type="NCBI Taxonomy" id="109330"/>
    <lineage>
        <taxon>Bacteria</taxon>
        <taxon>Bacillati</taxon>
        <taxon>Actinomycetota</taxon>
        <taxon>Actinomycetes</taxon>
        <taxon>Streptosporangiales</taxon>
        <taxon>Nocardiopsidaceae</taxon>
        <taxon>Nocardiopsis</taxon>
    </lineage>
</organism>
<reference evidence="1 2" key="1">
    <citation type="submission" date="2023-07" db="EMBL/GenBank/DDBJ databases">
        <authorList>
            <person name="Girao M."/>
            <person name="Carvalho M.F."/>
        </authorList>
    </citation>
    <scope>NUCLEOTIDE SEQUENCE [LARGE SCALE GENOMIC DNA]</scope>
    <source>
        <strain evidence="1 2">66/93</strain>
    </source>
</reference>
<protein>
    <recommendedName>
        <fullName evidence="3">DUF600 family protein</fullName>
    </recommendedName>
</protein>
<comment type="caution">
    <text evidence="1">The sequence shown here is derived from an EMBL/GenBank/DDBJ whole genome shotgun (WGS) entry which is preliminary data.</text>
</comment>
<evidence type="ECO:0000313" key="2">
    <source>
        <dbReference type="Proteomes" id="UP001348641"/>
    </source>
</evidence>
<accession>A0ABU7KPQ7</accession>
<evidence type="ECO:0008006" key="3">
    <source>
        <dbReference type="Google" id="ProtNLM"/>
    </source>
</evidence>
<sequence>MIEQQEILQGIGEDLLGFAPEGWERLRYEYSAVAKYATDSLTVEYSNGESEMVDCPVTVLSKLARLRAGMYQEGKGTWFSVEYTIVPPSKYSVDFNYDEYPDFTFRPSPEGFADDLKTFPRAEEFVPDWLREQVEAARGGAG</sequence>
<gene>
    <name evidence="1" type="ORF">Q8A49_12215</name>
</gene>
<proteinExistence type="predicted"/>
<evidence type="ECO:0000313" key="1">
    <source>
        <dbReference type="EMBL" id="MEE2051257.1"/>
    </source>
</evidence>
<dbReference type="Proteomes" id="UP001348641">
    <property type="component" value="Unassembled WGS sequence"/>
</dbReference>
<dbReference type="SUPFAM" id="SSF160424">
    <property type="entry name" value="BH3703-like"/>
    <property type="match status" value="1"/>
</dbReference>
<dbReference type="EMBL" id="JAUUCC010000026">
    <property type="protein sequence ID" value="MEE2051257.1"/>
    <property type="molecule type" value="Genomic_DNA"/>
</dbReference>
<dbReference type="RefSeq" id="WP_330158401.1">
    <property type="nucleotide sequence ID" value="NZ_BAAAJA010000016.1"/>
</dbReference>